<reference evidence="1 2" key="1">
    <citation type="submission" date="2016-09" db="EMBL/GenBank/DDBJ databases">
        <title>Rhizobium sp. nov., a novel species isolated from the rice rhizosphere.</title>
        <authorList>
            <person name="Zhao J."/>
            <person name="Zhang X."/>
        </authorList>
    </citation>
    <scope>NUCLEOTIDE SEQUENCE [LARGE SCALE GENOMIC DNA]</scope>
    <source>
        <strain evidence="1 2">1.7048</strain>
    </source>
</reference>
<comment type="caution">
    <text evidence="1">The sequence shown here is derived from an EMBL/GenBank/DDBJ whole genome shotgun (WGS) entry which is preliminary data.</text>
</comment>
<proteinExistence type="predicted"/>
<accession>A0A1Q9AUL3</accession>
<dbReference type="Proteomes" id="UP000186364">
    <property type="component" value="Unassembled WGS sequence"/>
</dbReference>
<dbReference type="AlphaFoldDB" id="A0A1Q9AUL3"/>
<evidence type="ECO:0000313" key="1">
    <source>
        <dbReference type="EMBL" id="OLP59122.1"/>
    </source>
</evidence>
<dbReference type="EMBL" id="MKIP01000053">
    <property type="protein sequence ID" value="OLP59122.1"/>
    <property type="molecule type" value="Genomic_DNA"/>
</dbReference>
<evidence type="ECO:0000313" key="2">
    <source>
        <dbReference type="Proteomes" id="UP000186364"/>
    </source>
</evidence>
<name>A0A1Q9AUL3_9HYPH</name>
<keyword evidence="2" id="KW-1185">Reference proteome</keyword>
<protein>
    <submittedName>
        <fullName evidence="1">Uncharacterized protein</fullName>
    </submittedName>
</protein>
<sequence length="83" mass="9734">MKICHARQQGDAWRKMTACHDPAEERLHKEAVEQGFTRLLEQDRLLCVRNEIFSQRVHRHDESVSRKTILRLITGAKSINSRP</sequence>
<organism evidence="1 2">
    <name type="scientific">Xaviernesmea oryzae</name>
    <dbReference type="NCBI Taxonomy" id="464029"/>
    <lineage>
        <taxon>Bacteria</taxon>
        <taxon>Pseudomonadati</taxon>
        <taxon>Pseudomonadota</taxon>
        <taxon>Alphaproteobacteria</taxon>
        <taxon>Hyphomicrobiales</taxon>
        <taxon>Rhizobiaceae</taxon>
        <taxon>Rhizobium/Agrobacterium group</taxon>
        <taxon>Xaviernesmea</taxon>
    </lineage>
</organism>
<gene>
    <name evidence="1" type="ORF">BJF93_04175</name>
</gene>